<feature type="compositionally biased region" description="Polar residues" evidence="1">
    <location>
        <begin position="332"/>
        <end position="357"/>
    </location>
</feature>
<feature type="region of interest" description="Disordered" evidence="1">
    <location>
        <begin position="207"/>
        <end position="383"/>
    </location>
</feature>
<feature type="region of interest" description="Disordered" evidence="1">
    <location>
        <begin position="126"/>
        <end position="172"/>
    </location>
</feature>
<proteinExistence type="predicted"/>
<reference evidence="3 4" key="1">
    <citation type="journal article" date="2020" name="ISME J.">
        <title>Uncovering the hidden diversity of litter-decomposition mechanisms in mushroom-forming fungi.</title>
        <authorList>
            <person name="Floudas D."/>
            <person name="Bentzer J."/>
            <person name="Ahren D."/>
            <person name="Johansson T."/>
            <person name="Persson P."/>
            <person name="Tunlid A."/>
        </authorList>
    </citation>
    <scope>NUCLEOTIDE SEQUENCE [LARGE SCALE GENOMIC DNA]</scope>
    <source>
        <strain evidence="3 4">CBS 175.51</strain>
    </source>
</reference>
<gene>
    <name evidence="3" type="ORF">D9611_009989</name>
</gene>
<feature type="compositionally biased region" description="Low complexity" evidence="1">
    <location>
        <begin position="142"/>
        <end position="165"/>
    </location>
</feature>
<sequence>MWLLDSDRATITIPFEGTGIDVYGLLLSDTQTGTPPTYTYTIDTDQSTTTQLPAQVFAQEELLNVVGLSPGKHTLVIDFRRPSADWHLGFDYADVLLSPSLSTITSESSTVSSSSTTATTSIPASTFTTVNLPGSTSTSARPQSTLTPTTINTSSPTPSPNGSDTQKTTGSTAPNPPIAAIVGAIIGVSILALLILLYIWLRKRRQTRSRRRNSRVMSIEGGVANTTDHNGRGGDNRYPTGEYAPSTLQSTSTTPTSRSYPHSASLAPKFFYGSGTLDGSDSPSSPQTSNESFPNPPRSFSSSTNPITKPGLSLASKSESTLGNSKAPINASRASTKHNTYAYSDTSHPSRMSTISTREPPPAYYESPSAPHPPMPQPTTGTDHVQIPRELLTSLINHLSTSSSPHPQVHH</sequence>
<evidence type="ECO:0000256" key="1">
    <source>
        <dbReference type="SAM" id="MobiDB-lite"/>
    </source>
</evidence>
<feature type="transmembrane region" description="Helical" evidence="2">
    <location>
        <begin position="178"/>
        <end position="201"/>
    </location>
</feature>
<evidence type="ECO:0000256" key="2">
    <source>
        <dbReference type="SAM" id="Phobius"/>
    </source>
</evidence>
<keyword evidence="2" id="KW-0812">Transmembrane</keyword>
<name>A0A8H5C5K4_9AGAR</name>
<feature type="compositionally biased region" description="Polar residues" evidence="1">
    <location>
        <begin position="131"/>
        <end position="141"/>
    </location>
</feature>
<comment type="caution">
    <text evidence="3">The sequence shown here is derived from an EMBL/GenBank/DDBJ whole genome shotgun (WGS) entry which is preliminary data.</text>
</comment>
<feature type="compositionally biased region" description="Polar residues" evidence="1">
    <location>
        <begin position="277"/>
        <end position="288"/>
    </location>
</feature>
<feature type="compositionally biased region" description="Polar residues" evidence="1">
    <location>
        <begin position="315"/>
        <end position="324"/>
    </location>
</feature>
<evidence type="ECO:0000313" key="4">
    <source>
        <dbReference type="Proteomes" id="UP000541558"/>
    </source>
</evidence>
<keyword evidence="4" id="KW-1185">Reference proteome</keyword>
<keyword evidence="2" id="KW-0472">Membrane</keyword>
<dbReference type="Proteomes" id="UP000541558">
    <property type="component" value="Unassembled WGS sequence"/>
</dbReference>
<evidence type="ECO:0000313" key="3">
    <source>
        <dbReference type="EMBL" id="KAF5334951.1"/>
    </source>
</evidence>
<dbReference type="Gene3D" id="2.60.120.260">
    <property type="entry name" value="Galactose-binding domain-like"/>
    <property type="match status" value="1"/>
</dbReference>
<accession>A0A8H5C5K4</accession>
<keyword evidence="2" id="KW-1133">Transmembrane helix</keyword>
<feature type="compositionally biased region" description="Low complexity" evidence="1">
    <location>
        <begin position="245"/>
        <end position="263"/>
    </location>
</feature>
<dbReference type="OrthoDB" id="10492107at2759"/>
<protein>
    <submittedName>
        <fullName evidence="3">Uncharacterized protein</fullName>
    </submittedName>
</protein>
<organism evidence="3 4">
    <name type="scientific">Ephemerocybe angulata</name>
    <dbReference type="NCBI Taxonomy" id="980116"/>
    <lineage>
        <taxon>Eukaryota</taxon>
        <taxon>Fungi</taxon>
        <taxon>Dikarya</taxon>
        <taxon>Basidiomycota</taxon>
        <taxon>Agaricomycotina</taxon>
        <taxon>Agaricomycetes</taxon>
        <taxon>Agaricomycetidae</taxon>
        <taxon>Agaricales</taxon>
        <taxon>Agaricineae</taxon>
        <taxon>Psathyrellaceae</taxon>
        <taxon>Ephemerocybe</taxon>
    </lineage>
</organism>
<dbReference type="EMBL" id="JAACJK010000065">
    <property type="protein sequence ID" value="KAF5334951.1"/>
    <property type="molecule type" value="Genomic_DNA"/>
</dbReference>
<dbReference type="AlphaFoldDB" id="A0A8H5C5K4"/>
<feature type="compositionally biased region" description="Low complexity" evidence="1">
    <location>
        <begin position="289"/>
        <end position="306"/>
    </location>
</feature>